<dbReference type="RefSeq" id="XP_014147424.1">
    <property type="nucleotide sequence ID" value="XM_014291949.1"/>
</dbReference>
<dbReference type="PANTHER" id="PTHR42679:SF2">
    <property type="entry name" value="S-METHYL-5'-THIOADENOSINE PHOSPHORYLASE"/>
    <property type="match status" value="1"/>
</dbReference>
<evidence type="ECO:0000313" key="5">
    <source>
        <dbReference type="EMBL" id="KNC73522.1"/>
    </source>
</evidence>
<dbReference type="Pfam" id="PF01048">
    <property type="entry name" value="PNP_UDP_1"/>
    <property type="match status" value="1"/>
</dbReference>
<dbReference type="SUPFAM" id="SSF53167">
    <property type="entry name" value="Purine and uridine phosphorylases"/>
    <property type="match status" value="1"/>
</dbReference>
<dbReference type="GeneID" id="25914423"/>
<keyword evidence="2" id="KW-0808">Transferase</keyword>
<dbReference type="AlphaFoldDB" id="A0A0L0F9W8"/>
<keyword evidence="1" id="KW-0328">Glycosyltransferase</keyword>
<dbReference type="GO" id="GO:0019509">
    <property type="term" value="P:L-methionine salvage from methylthioadenosine"/>
    <property type="evidence" value="ECO:0007669"/>
    <property type="project" value="TreeGrafter"/>
</dbReference>
<feature type="non-terminal residue" evidence="5">
    <location>
        <position position="1"/>
    </location>
</feature>
<reference evidence="5 6" key="1">
    <citation type="submission" date="2011-02" db="EMBL/GenBank/DDBJ databases">
        <title>The Genome Sequence of Sphaeroforma arctica JP610.</title>
        <authorList>
            <consortium name="The Broad Institute Genome Sequencing Platform"/>
            <person name="Russ C."/>
            <person name="Cuomo C."/>
            <person name="Young S.K."/>
            <person name="Zeng Q."/>
            <person name="Gargeya S."/>
            <person name="Alvarado L."/>
            <person name="Berlin A."/>
            <person name="Chapman S.B."/>
            <person name="Chen Z."/>
            <person name="Freedman E."/>
            <person name="Gellesch M."/>
            <person name="Goldberg J."/>
            <person name="Griggs A."/>
            <person name="Gujja S."/>
            <person name="Heilman E."/>
            <person name="Heiman D."/>
            <person name="Howarth C."/>
            <person name="Mehta T."/>
            <person name="Neiman D."/>
            <person name="Pearson M."/>
            <person name="Roberts A."/>
            <person name="Saif S."/>
            <person name="Shea T."/>
            <person name="Shenoy N."/>
            <person name="Sisk P."/>
            <person name="Stolte C."/>
            <person name="Sykes S."/>
            <person name="White J."/>
            <person name="Yandava C."/>
            <person name="Burger G."/>
            <person name="Gray M.W."/>
            <person name="Holland P.W.H."/>
            <person name="King N."/>
            <person name="Lang F.B.F."/>
            <person name="Roger A.J."/>
            <person name="Ruiz-Trillo I."/>
            <person name="Haas B."/>
            <person name="Nusbaum C."/>
            <person name="Birren B."/>
        </authorList>
    </citation>
    <scope>NUCLEOTIDE SEQUENCE [LARGE SCALE GENOMIC DNA]</scope>
    <source>
        <strain evidence="5 6">JP610</strain>
    </source>
</reference>
<accession>A0A0L0F9W8</accession>
<evidence type="ECO:0000256" key="2">
    <source>
        <dbReference type="ARBA" id="ARBA00022679"/>
    </source>
</evidence>
<dbReference type="GO" id="GO:0017061">
    <property type="term" value="F:S-methyl-5-thioadenosine phosphorylase activity"/>
    <property type="evidence" value="ECO:0007669"/>
    <property type="project" value="InterPro"/>
</dbReference>
<dbReference type="Proteomes" id="UP000054560">
    <property type="component" value="Unassembled WGS sequence"/>
</dbReference>
<gene>
    <name evidence="5" type="ORF">SARC_13919</name>
</gene>
<sequence>ELPIVFVQRHHANGLAGSDVYQMPHKIDHNANLAALQAERVDKIIAVCCVGSLTESIPIGTLLLPDDYFSLFGPLTSFYNSEKAHVVPGIDLELRNEIS</sequence>
<dbReference type="OrthoDB" id="431409at2759"/>
<dbReference type="InterPro" id="IPR035994">
    <property type="entry name" value="Nucleoside_phosphorylase_sf"/>
</dbReference>
<dbReference type="Gene3D" id="3.40.50.1580">
    <property type="entry name" value="Nucleoside phosphorylase domain"/>
    <property type="match status" value="1"/>
</dbReference>
<proteinExistence type="predicted"/>
<evidence type="ECO:0000259" key="4">
    <source>
        <dbReference type="Pfam" id="PF01048"/>
    </source>
</evidence>
<organism evidence="5 6">
    <name type="scientific">Sphaeroforma arctica JP610</name>
    <dbReference type="NCBI Taxonomy" id="667725"/>
    <lineage>
        <taxon>Eukaryota</taxon>
        <taxon>Ichthyosporea</taxon>
        <taxon>Ichthyophonida</taxon>
        <taxon>Sphaeroforma</taxon>
    </lineage>
</organism>
<dbReference type="PANTHER" id="PTHR42679">
    <property type="entry name" value="S-METHYL-5'-THIOADENOSINE PHOSPHORYLASE"/>
    <property type="match status" value="1"/>
</dbReference>
<evidence type="ECO:0000256" key="1">
    <source>
        <dbReference type="ARBA" id="ARBA00022676"/>
    </source>
</evidence>
<protein>
    <recommendedName>
        <fullName evidence="4">Nucleoside phosphorylase domain-containing protein</fullName>
    </recommendedName>
</protein>
<feature type="non-terminal residue" evidence="5">
    <location>
        <position position="99"/>
    </location>
</feature>
<evidence type="ECO:0000256" key="3">
    <source>
        <dbReference type="ARBA" id="ARBA00022726"/>
    </source>
</evidence>
<keyword evidence="3" id="KW-0660">Purine salvage</keyword>
<keyword evidence="6" id="KW-1185">Reference proteome</keyword>
<feature type="domain" description="Nucleoside phosphorylase" evidence="4">
    <location>
        <begin position="27"/>
        <end position="85"/>
    </location>
</feature>
<dbReference type="InterPro" id="IPR000845">
    <property type="entry name" value="Nucleoside_phosphorylase_d"/>
</dbReference>
<name>A0A0L0F9W8_9EUKA</name>
<dbReference type="GO" id="GO:0005829">
    <property type="term" value="C:cytosol"/>
    <property type="evidence" value="ECO:0007669"/>
    <property type="project" value="TreeGrafter"/>
</dbReference>
<dbReference type="EMBL" id="KQ245509">
    <property type="protein sequence ID" value="KNC73522.1"/>
    <property type="molecule type" value="Genomic_DNA"/>
</dbReference>
<dbReference type="InterPro" id="IPR010044">
    <property type="entry name" value="MTAP"/>
</dbReference>
<dbReference type="GO" id="GO:0006166">
    <property type="term" value="P:purine ribonucleoside salvage"/>
    <property type="evidence" value="ECO:0007669"/>
    <property type="project" value="UniProtKB-KW"/>
</dbReference>
<evidence type="ECO:0000313" key="6">
    <source>
        <dbReference type="Proteomes" id="UP000054560"/>
    </source>
</evidence>